<dbReference type="Pfam" id="PF05773">
    <property type="entry name" value="RWD"/>
    <property type="match status" value="1"/>
</dbReference>
<dbReference type="InterPro" id="IPR006575">
    <property type="entry name" value="RWD_dom"/>
</dbReference>
<dbReference type="InterPro" id="IPR000719">
    <property type="entry name" value="Prot_kinase_dom"/>
</dbReference>
<dbReference type="Gene3D" id="1.10.510.10">
    <property type="entry name" value="Transferase(Phosphotransferase) domain 1"/>
    <property type="match status" value="1"/>
</dbReference>
<dbReference type="Proteomes" id="UP000597762">
    <property type="component" value="Unassembled WGS sequence"/>
</dbReference>
<evidence type="ECO:0000259" key="13">
    <source>
        <dbReference type="PROSITE" id="PS50908"/>
    </source>
</evidence>
<dbReference type="CDD" id="cd23823">
    <property type="entry name" value="RWD_GCN2"/>
    <property type="match status" value="1"/>
</dbReference>
<comment type="catalytic activity">
    <reaction evidence="9">
        <text>L-seryl-[protein] + ATP = O-phospho-L-seryl-[protein] + ADP + H(+)</text>
        <dbReference type="Rhea" id="RHEA:17989"/>
        <dbReference type="Rhea" id="RHEA-COMP:9863"/>
        <dbReference type="Rhea" id="RHEA-COMP:11604"/>
        <dbReference type="ChEBI" id="CHEBI:15378"/>
        <dbReference type="ChEBI" id="CHEBI:29999"/>
        <dbReference type="ChEBI" id="CHEBI:30616"/>
        <dbReference type="ChEBI" id="CHEBI:83421"/>
        <dbReference type="ChEBI" id="CHEBI:456216"/>
        <dbReference type="EC" id="2.7.11.1"/>
    </reaction>
</comment>
<keyword evidence="3 14" id="KW-0808">Transferase</keyword>
<dbReference type="GO" id="GO:0005524">
    <property type="term" value="F:ATP binding"/>
    <property type="evidence" value="ECO:0007669"/>
    <property type="project" value="UniProtKB-UniRule"/>
</dbReference>
<dbReference type="InterPro" id="IPR045864">
    <property type="entry name" value="aa-tRNA-synth_II/BPL/LPL"/>
</dbReference>
<dbReference type="SUPFAM" id="SSF56219">
    <property type="entry name" value="DNase I-like"/>
    <property type="match status" value="1"/>
</dbReference>
<keyword evidence="6 10" id="KW-0067">ATP-binding</keyword>
<dbReference type="Gene3D" id="3.30.200.20">
    <property type="entry name" value="Phosphorylase Kinase, domain 1"/>
    <property type="match status" value="1"/>
</dbReference>
<dbReference type="InterPro" id="IPR016135">
    <property type="entry name" value="UBQ-conjugating_enzyme/RWD"/>
</dbReference>
<dbReference type="PANTHER" id="PTHR11042:SF136">
    <property type="entry name" value="EIF-2-ALPHA KINASE GCN2"/>
    <property type="match status" value="1"/>
</dbReference>
<gene>
    <name evidence="14" type="ORF">SPHA_42084</name>
</gene>
<dbReference type="Gene3D" id="3.60.10.10">
    <property type="entry name" value="Endonuclease/exonuclease/phosphatase"/>
    <property type="match status" value="1"/>
</dbReference>
<comment type="similarity">
    <text evidence="7">Belongs to the protein kinase superfamily. Ser/Thr protein kinase family. GCN2 subfamily.</text>
</comment>
<organism evidence="14 15">
    <name type="scientific">Acanthosepion pharaonis</name>
    <name type="common">Pharaoh cuttlefish</name>
    <name type="synonym">Sepia pharaonis</name>
    <dbReference type="NCBI Taxonomy" id="158019"/>
    <lineage>
        <taxon>Eukaryota</taxon>
        <taxon>Metazoa</taxon>
        <taxon>Spiralia</taxon>
        <taxon>Lophotrochozoa</taxon>
        <taxon>Mollusca</taxon>
        <taxon>Cephalopoda</taxon>
        <taxon>Coleoidea</taxon>
        <taxon>Decapodiformes</taxon>
        <taxon>Sepiida</taxon>
        <taxon>Sepiina</taxon>
        <taxon>Sepiidae</taxon>
        <taxon>Acanthosepion</taxon>
    </lineage>
</organism>
<dbReference type="Pfam" id="PF00069">
    <property type="entry name" value="Pkinase"/>
    <property type="match status" value="2"/>
</dbReference>
<dbReference type="InterPro" id="IPR017441">
    <property type="entry name" value="Protein_kinase_ATP_BS"/>
</dbReference>
<dbReference type="EC" id="2.7.11.1" evidence="1"/>
<dbReference type="InterPro" id="IPR050339">
    <property type="entry name" value="CC_SR_Kinase"/>
</dbReference>
<dbReference type="PANTHER" id="PTHR11042">
    <property type="entry name" value="EUKARYOTIC TRANSLATION INITIATION FACTOR 2-ALPHA KINASE EIF2-ALPHA KINASE -RELATED"/>
    <property type="match status" value="1"/>
</dbReference>
<dbReference type="GO" id="GO:0005634">
    <property type="term" value="C:nucleus"/>
    <property type="evidence" value="ECO:0007669"/>
    <property type="project" value="TreeGrafter"/>
</dbReference>
<dbReference type="PROSITE" id="PS00107">
    <property type="entry name" value="PROTEIN_KINASE_ATP"/>
    <property type="match status" value="1"/>
</dbReference>
<evidence type="ECO:0000256" key="6">
    <source>
        <dbReference type="ARBA" id="ARBA00022840"/>
    </source>
</evidence>
<name>A0A812CRG5_ACAPH</name>
<evidence type="ECO:0000313" key="15">
    <source>
        <dbReference type="Proteomes" id="UP000597762"/>
    </source>
</evidence>
<keyword evidence="5" id="KW-0418">Kinase</keyword>
<dbReference type="GO" id="GO:1990625">
    <property type="term" value="P:negative regulation of cytoplasmic translational initiation in response to stress"/>
    <property type="evidence" value="ECO:0007669"/>
    <property type="project" value="TreeGrafter"/>
</dbReference>
<evidence type="ECO:0000256" key="10">
    <source>
        <dbReference type="PROSITE-ProRule" id="PRU10141"/>
    </source>
</evidence>
<dbReference type="GO" id="GO:0004694">
    <property type="term" value="F:eukaryotic translation initiation factor 2alpha kinase activity"/>
    <property type="evidence" value="ECO:0007669"/>
    <property type="project" value="TreeGrafter"/>
</dbReference>
<evidence type="ECO:0000259" key="12">
    <source>
        <dbReference type="PROSITE" id="PS50011"/>
    </source>
</evidence>
<dbReference type="InterPro" id="IPR008271">
    <property type="entry name" value="Ser/Thr_kinase_AS"/>
</dbReference>
<dbReference type="InterPro" id="IPR041715">
    <property type="entry name" value="HisRS-like_core"/>
</dbReference>
<dbReference type="SUPFAM" id="SSF55681">
    <property type="entry name" value="Class II aaRS and biotin synthetases"/>
    <property type="match status" value="1"/>
</dbReference>
<keyword evidence="2" id="KW-0723">Serine/threonine-protein kinase</keyword>
<dbReference type="Pfam" id="PF13393">
    <property type="entry name" value="tRNA-synt_His"/>
    <property type="match status" value="1"/>
</dbReference>
<feature type="domain" description="Protein kinase" evidence="12">
    <location>
        <begin position="173"/>
        <end position="457"/>
    </location>
</feature>
<proteinExistence type="inferred from homology"/>
<feature type="region of interest" description="Disordered" evidence="11">
    <location>
        <begin position="241"/>
        <end position="264"/>
    </location>
</feature>
<comment type="catalytic activity">
    <reaction evidence="8">
        <text>L-threonyl-[protein] + ATP = O-phospho-L-threonyl-[protein] + ADP + H(+)</text>
        <dbReference type="Rhea" id="RHEA:46608"/>
        <dbReference type="Rhea" id="RHEA-COMP:11060"/>
        <dbReference type="Rhea" id="RHEA-COMP:11605"/>
        <dbReference type="ChEBI" id="CHEBI:15378"/>
        <dbReference type="ChEBI" id="CHEBI:30013"/>
        <dbReference type="ChEBI" id="CHEBI:30616"/>
        <dbReference type="ChEBI" id="CHEBI:61977"/>
        <dbReference type="ChEBI" id="CHEBI:456216"/>
        <dbReference type="EC" id="2.7.11.1"/>
    </reaction>
</comment>
<reference evidence="14" key="1">
    <citation type="submission" date="2021-01" db="EMBL/GenBank/DDBJ databases">
        <authorList>
            <person name="Li R."/>
            <person name="Bekaert M."/>
        </authorList>
    </citation>
    <scope>NUCLEOTIDE SEQUENCE</scope>
    <source>
        <strain evidence="14">Farmed</strain>
    </source>
</reference>
<dbReference type="PROSITE" id="PS00108">
    <property type="entry name" value="PROTEIN_KINASE_ST"/>
    <property type="match status" value="1"/>
</dbReference>
<accession>A0A812CRG5</accession>
<dbReference type="SUPFAM" id="SSF56112">
    <property type="entry name" value="Protein kinase-like (PK-like)"/>
    <property type="match status" value="1"/>
</dbReference>
<dbReference type="InterPro" id="IPR011009">
    <property type="entry name" value="Kinase-like_dom_sf"/>
</dbReference>
<comment type="caution">
    <text evidence="14">The sequence shown here is derived from an EMBL/GenBank/DDBJ whole genome shotgun (WGS) entry which is preliminary data.</text>
</comment>
<dbReference type="PROSITE" id="PS50908">
    <property type="entry name" value="RWD"/>
    <property type="match status" value="1"/>
</dbReference>
<dbReference type="GO" id="GO:0009893">
    <property type="term" value="P:positive regulation of metabolic process"/>
    <property type="evidence" value="ECO:0007669"/>
    <property type="project" value="UniProtKB-ARBA"/>
</dbReference>
<evidence type="ECO:0000256" key="1">
    <source>
        <dbReference type="ARBA" id="ARBA00012513"/>
    </source>
</evidence>
<feature type="domain" description="RWD" evidence="13">
    <location>
        <begin position="19"/>
        <end position="129"/>
    </location>
</feature>
<evidence type="ECO:0000256" key="5">
    <source>
        <dbReference type="ARBA" id="ARBA00022777"/>
    </source>
</evidence>
<dbReference type="SMART" id="SM00591">
    <property type="entry name" value="RWD"/>
    <property type="match status" value="1"/>
</dbReference>
<dbReference type="FunFam" id="3.10.110.10:FF:000050">
    <property type="entry name" value="eIF-2-alpha kinase GCN2"/>
    <property type="match status" value="1"/>
</dbReference>
<dbReference type="PROSITE" id="PS50011">
    <property type="entry name" value="PROTEIN_KINASE_DOM"/>
    <property type="match status" value="1"/>
</dbReference>
<dbReference type="Gene3D" id="3.10.110.10">
    <property type="entry name" value="Ubiquitin Conjugating Enzyme"/>
    <property type="match status" value="1"/>
</dbReference>
<dbReference type="GO" id="GO:0005829">
    <property type="term" value="C:cytosol"/>
    <property type="evidence" value="ECO:0007669"/>
    <property type="project" value="TreeGrafter"/>
</dbReference>
<keyword evidence="15" id="KW-1185">Reference proteome</keyword>
<evidence type="ECO:0000256" key="11">
    <source>
        <dbReference type="SAM" id="MobiDB-lite"/>
    </source>
</evidence>
<dbReference type="SUPFAM" id="SSF54495">
    <property type="entry name" value="UBC-like"/>
    <property type="match status" value="1"/>
</dbReference>
<dbReference type="AlphaFoldDB" id="A0A812CRG5"/>
<protein>
    <recommendedName>
        <fullName evidence="1">non-specific serine/threonine protein kinase</fullName>
        <ecNumber evidence="1">2.7.11.1</ecNumber>
    </recommendedName>
</protein>
<evidence type="ECO:0000256" key="7">
    <source>
        <dbReference type="ARBA" id="ARBA00037982"/>
    </source>
</evidence>
<dbReference type="EMBL" id="CAHIKZ030002036">
    <property type="protein sequence ID" value="CAE1280004.1"/>
    <property type="molecule type" value="Genomic_DNA"/>
</dbReference>
<sequence length="995" mass="113830">MANSAASKDSDNCIERQKDEVKALQSIFASDFIDLRTEISNQPAMFKIRLLPRGGASRKEVHVKVELFIQYKPDYPKSVPIIDVKNDKGLSSEQINTLKKILEEEAEKCVGEETVFKLTSYIQEYLEVHNIEKPSSFYDEMHISSNEPDDTHSSSDCDLHFLQSKTSRIARDFDILTNLGEGAFGYVIKVKNKLDDRFYAIKIIDSKHNSKLFKNITTEVKLLSRLNHENIVRYYNSWIEEDSSSPDESKNLPNSEEDEESSYSLSQYVCFEDSDKDECDDDEEDEDEDLQVDSFAEGIIHRDLKPGNIFLDSNDHIKIGDFGLATIHKPKPQQTVTLSEADTFQNDFCLMSSLTTDIGTYFYKSPEVSSSSGHYDQQVDMYSLGIIFFEMCYIRMETGMERCTVLTNLRKKDIIFPDNFGAELENQKQIIQILLNHEPKCRPTSKELLQSNLLPLVEIEAKTNMILSSAISNSKSKTYKYMVESFFKQKYDEVCDIMYDDEVFKPCSVKHSLLQKNIIDTMTKIFCQHGAIRISTPLLMPKNEIHSARTPTFMDQNGQLVCLANNLKVPLIRYVKRRNIHNLKRYNIDRIFIGKTHGLHPKEFLECSFDIITPIINNLLPESEIIYLIEEIINEFNDLKARNFSIVMNHTSILKAVLIYCGVSESKHEEILHLVERQGEKTKNIQNALEELNVSDQKISSFIKILKVEGSLEDIEKNLHFLTKCKGEVHTYLKHGFKELKEILSYCQFLEIKLPIIIKLKFLRCVNLYSGMFFEVHSFSKKRTLEILAVGGRFDKLMSDYTVPLYTKLKSTNPHAVGVNIALDFIVTILNKEQWQIQKASCGHCHSTGNMYVWIAEGEGLHILLAAEDSNEPHQHGVGFAMRNSLLNMVEPGSNGFKRLLILRLNTTAGPVNLVCMYTLTLSSTPDTKDKFYIKQATTISSILRKEQLVLLGSFNARMGADHNSWPLCLGRFGIGKMNDNGLRLLERIHHFAAS</sequence>
<evidence type="ECO:0000256" key="2">
    <source>
        <dbReference type="ARBA" id="ARBA00022527"/>
    </source>
</evidence>
<evidence type="ECO:0000313" key="14">
    <source>
        <dbReference type="EMBL" id="CAE1280004.1"/>
    </source>
</evidence>
<dbReference type="SMART" id="SM00220">
    <property type="entry name" value="S_TKc"/>
    <property type="match status" value="1"/>
</dbReference>
<evidence type="ECO:0000256" key="8">
    <source>
        <dbReference type="ARBA" id="ARBA00047899"/>
    </source>
</evidence>
<feature type="binding site" evidence="10">
    <location>
        <position position="202"/>
    </location>
    <ligand>
        <name>ATP</name>
        <dbReference type="ChEBI" id="CHEBI:30616"/>
    </ligand>
</feature>
<evidence type="ECO:0000256" key="3">
    <source>
        <dbReference type="ARBA" id="ARBA00022679"/>
    </source>
</evidence>
<dbReference type="Gene3D" id="3.30.930.10">
    <property type="entry name" value="Bira Bifunctional Protein, Domain 2"/>
    <property type="match status" value="1"/>
</dbReference>
<dbReference type="InterPro" id="IPR036691">
    <property type="entry name" value="Endo/exonu/phosph_ase_sf"/>
</dbReference>
<keyword evidence="4 10" id="KW-0547">Nucleotide-binding</keyword>
<evidence type="ECO:0000256" key="4">
    <source>
        <dbReference type="ARBA" id="ARBA00022741"/>
    </source>
</evidence>
<evidence type="ECO:0000256" key="9">
    <source>
        <dbReference type="ARBA" id="ARBA00048679"/>
    </source>
</evidence>
<dbReference type="OrthoDB" id="6778822at2759"/>